<dbReference type="InterPro" id="IPR045584">
    <property type="entry name" value="Pilin-like"/>
</dbReference>
<dbReference type="GO" id="GO:0043683">
    <property type="term" value="P:type IV pilus assembly"/>
    <property type="evidence" value="ECO:0007669"/>
    <property type="project" value="InterPro"/>
</dbReference>
<dbReference type="OrthoDB" id="5296638at2"/>
<organism evidence="3 4">
    <name type="scientific">Thiocapsa rosea</name>
    <dbReference type="NCBI Taxonomy" id="69360"/>
    <lineage>
        <taxon>Bacteria</taxon>
        <taxon>Pseudomonadati</taxon>
        <taxon>Pseudomonadota</taxon>
        <taxon>Gammaproteobacteria</taxon>
        <taxon>Chromatiales</taxon>
        <taxon>Chromatiaceae</taxon>
        <taxon>Thiocapsa</taxon>
    </lineage>
</organism>
<proteinExistence type="predicted"/>
<feature type="region of interest" description="Disordered" evidence="1">
    <location>
        <begin position="1"/>
        <end position="49"/>
    </location>
</feature>
<dbReference type="PANTHER" id="PTHR30093">
    <property type="entry name" value="GENERAL SECRETION PATHWAY PROTEIN G"/>
    <property type="match status" value="1"/>
</dbReference>
<dbReference type="Proteomes" id="UP000274556">
    <property type="component" value="Unassembled WGS sequence"/>
</dbReference>
<keyword evidence="2" id="KW-0812">Transmembrane</keyword>
<keyword evidence="4" id="KW-1185">Reference proteome</keyword>
<sequence length="209" mass="22570">MIRYSHQPPHHDLGGEQFREGIPSPTVPDAASVHGQHSPGTPKPISPRHWTEDKCRCLDPDACDSWASEPPGPGGRNRAARKRGFTLIELMITVAIIGILASIAYPSYQEHVRKANRADAQSFLMDLAQRQQQFLMDARRYASSVEELSAAVPDRVAQFYTVAISAPAGSRPTFTLTATPKAGSMQVLDLGGAVLSLNEAGAKGPSGKW</sequence>
<keyword evidence="2" id="KW-0472">Membrane</keyword>
<reference evidence="3 4" key="1">
    <citation type="submission" date="2018-10" db="EMBL/GenBank/DDBJ databases">
        <title>Genomic Encyclopedia of Archaeal and Bacterial Type Strains, Phase II (KMG-II): from individual species to whole genera.</title>
        <authorList>
            <person name="Goeker M."/>
        </authorList>
    </citation>
    <scope>NUCLEOTIDE SEQUENCE [LARGE SCALE GENOMIC DNA]</scope>
    <source>
        <strain evidence="3 4">DSM 235</strain>
    </source>
</reference>
<evidence type="ECO:0000313" key="3">
    <source>
        <dbReference type="EMBL" id="RKT46773.1"/>
    </source>
</evidence>
<evidence type="ECO:0000313" key="4">
    <source>
        <dbReference type="Proteomes" id="UP000274556"/>
    </source>
</evidence>
<dbReference type="InterPro" id="IPR012902">
    <property type="entry name" value="N_methyl_site"/>
</dbReference>
<dbReference type="AlphaFoldDB" id="A0A495VDT9"/>
<dbReference type="InterPro" id="IPR031982">
    <property type="entry name" value="PilE-like"/>
</dbReference>
<protein>
    <submittedName>
        <fullName evidence="3">Prepilin-type N-terminal cleavage/methylation domain-containing protein</fullName>
    </submittedName>
</protein>
<dbReference type="RefSeq" id="WP_120798840.1">
    <property type="nucleotide sequence ID" value="NZ_RBXL01000001.1"/>
</dbReference>
<dbReference type="Pfam" id="PF16732">
    <property type="entry name" value="ComP_DUS"/>
    <property type="match status" value="1"/>
</dbReference>
<dbReference type="Gene3D" id="3.30.700.10">
    <property type="entry name" value="Glycoprotein, Type 4 Pilin"/>
    <property type="match status" value="1"/>
</dbReference>
<name>A0A495VDT9_9GAMM</name>
<evidence type="ECO:0000256" key="1">
    <source>
        <dbReference type="SAM" id="MobiDB-lite"/>
    </source>
</evidence>
<dbReference type="NCBIfam" id="TIGR02532">
    <property type="entry name" value="IV_pilin_GFxxxE"/>
    <property type="match status" value="1"/>
</dbReference>
<accession>A0A495VDT9</accession>
<dbReference type="PROSITE" id="PS00409">
    <property type="entry name" value="PROKAR_NTER_METHYL"/>
    <property type="match status" value="1"/>
</dbReference>
<feature type="transmembrane region" description="Helical" evidence="2">
    <location>
        <begin position="85"/>
        <end position="105"/>
    </location>
</feature>
<gene>
    <name evidence="3" type="ORF">BDD21_4306</name>
</gene>
<comment type="caution">
    <text evidence="3">The sequence shown here is derived from an EMBL/GenBank/DDBJ whole genome shotgun (WGS) entry which is preliminary data.</text>
</comment>
<evidence type="ECO:0000256" key="2">
    <source>
        <dbReference type="SAM" id="Phobius"/>
    </source>
</evidence>
<dbReference type="EMBL" id="RBXL01000001">
    <property type="protein sequence ID" value="RKT46773.1"/>
    <property type="molecule type" value="Genomic_DNA"/>
</dbReference>
<dbReference type="SUPFAM" id="SSF54523">
    <property type="entry name" value="Pili subunits"/>
    <property type="match status" value="1"/>
</dbReference>
<dbReference type="PANTHER" id="PTHR30093:SF47">
    <property type="entry name" value="TYPE IV PILUS NON-CORE MINOR PILIN PILE"/>
    <property type="match status" value="1"/>
</dbReference>
<dbReference type="Pfam" id="PF07963">
    <property type="entry name" value="N_methyl"/>
    <property type="match status" value="1"/>
</dbReference>
<feature type="compositionally biased region" description="Basic and acidic residues" evidence="1">
    <location>
        <begin position="9"/>
        <end position="19"/>
    </location>
</feature>
<keyword evidence="2" id="KW-1133">Transmembrane helix</keyword>